<dbReference type="Pfam" id="PF02954">
    <property type="entry name" value="HTH_8"/>
    <property type="match status" value="1"/>
</dbReference>
<dbReference type="InterPro" id="IPR003593">
    <property type="entry name" value="AAA+_ATPase"/>
</dbReference>
<evidence type="ECO:0000259" key="5">
    <source>
        <dbReference type="PROSITE" id="PS50045"/>
    </source>
</evidence>
<keyword evidence="7" id="KW-1185">Reference proteome</keyword>
<dbReference type="InterPro" id="IPR009057">
    <property type="entry name" value="Homeodomain-like_sf"/>
</dbReference>
<dbReference type="AlphaFoldDB" id="A0AAN2PIC0"/>
<dbReference type="GO" id="GO:0006355">
    <property type="term" value="P:regulation of DNA-templated transcription"/>
    <property type="evidence" value="ECO:0007669"/>
    <property type="project" value="InterPro"/>
</dbReference>
<evidence type="ECO:0000256" key="4">
    <source>
        <dbReference type="ARBA" id="ARBA00023163"/>
    </source>
</evidence>
<dbReference type="SUPFAM" id="SSF52540">
    <property type="entry name" value="P-loop containing nucleoside triphosphate hydrolases"/>
    <property type="match status" value="1"/>
</dbReference>
<dbReference type="SUPFAM" id="SSF46689">
    <property type="entry name" value="Homeodomain-like"/>
    <property type="match status" value="1"/>
</dbReference>
<accession>A0AAN2PIC0</accession>
<comment type="caution">
    <text evidence="6">The sequence shown here is derived from an EMBL/GenBank/DDBJ whole genome shotgun (WGS) entry which is preliminary data.</text>
</comment>
<keyword evidence="4" id="KW-0804">Transcription</keyword>
<dbReference type="Gene3D" id="1.10.10.60">
    <property type="entry name" value="Homeodomain-like"/>
    <property type="match status" value="1"/>
</dbReference>
<dbReference type="InterPro" id="IPR002078">
    <property type="entry name" value="Sigma_54_int"/>
</dbReference>
<dbReference type="InterPro" id="IPR002197">
    <property type="entry name" value="HTH_Fis"/>
</dbReference>
<proteinExistence type="predicted"/>
<dbReference type="InterPro" id="IPR027417">
    <property type="entry name" value="P-loop_NTPase"/>
</dbReference>
<dbReference type="InterPro" id="IPR025662">
    <property type="entry name" value="Sigma_54_int_dom_ATP-bd_1"/>
</dbReference>
<dbReference type="PRINTS" id="PR01590">
    <property type="entry name" value="HTHFIS"/>
</dbReference>
<dbReference type="Gene3D" id="3.30.450.40">
    <property type="match status" value="1"/>
</dbReference>
<evidence type="ECO:0000256" key="1">
    <source>
        <dbReference type="ARBA" id="ARBA00022741"/>
    </source>
</evidence>
<dbReference type="PROSITE" id="PS50045">
    <property type="entry name" value="SIGMA54_INTERACT_4"/>
    <property type="match status" value="1"/>
</dbReference>
<dbReference type="EMBL" id="CCXW01000001">
    <property type="protein sequence ID" value="CEG33255.1"/>
    <property type="molecule type" value="Genomic_DNA"/>
</dbReference>
<evidence type="ECO:0000256" key="2">
    <source>
        <dbReference type="ARBA" id="ARBA00022840"/>
    </source>
</evidence>
<dbReference type="PROSITE" id="PS00676">
    <property type="entry name" value="SIGMA54_INTERACT_2"/>
    <property type="match status" value="1"/>
</dbReference>
<keyword evidence="2" id="KW-0067">ATP-binding</keyword>
<feature type="domain" description="Sigma-54 factor interaction" evidence="5">
    <location>
        <begin position="337"/>
        <end position="564"/>
    </location>
</feature>
<dbReference type="GO" id="GO:0043565">
    <property type="term" value="F:sequence-specific DNA binding"/>
    <property type="evidence" value="ECO:0007669"/>
    <property type="project" value="InterPro"/>
</dbReference>
<dbReference type="RefSeq" id="WP_048689238.1">
    <property type="nucleotide sequence ID" value="NZ_CCXW01000001.1"/>
</dbReference>
<keyword evidence="3" id="KW-0805">Transcription regulation</keyword>
<dbReference type="FunFam" id="3.40.50.300:FF:000006">
    <property type="entry name" value="DNA-binding transcriptional regulator NtrC"/>
    <property type="match status" value="1"/>
</dbReference>
<dbReference type="PANTHER" id="PTHR32071:SF57">
    <property type="entry name" value="C4-DICARBOXYLATE TRANSPORT TRANSCRIPTIONAL REGULATORY PROTEIN DCTD"/>
    <property type="match status" value="1"/>
</dbReference>
<dbReference type="CDD" id="cd00009">
    <property type="entry name" value="AAA"/>
    <property type="match status" value="1"/>
</dbReference>
<dbReference type="InterPro" id="IPR029016">
    <property type="entry name" value="GAF-like_dom_sf"/>
</dbReference>
<keyword evidence="1" id="KW-0547">Nucleotide-binding</keyword>
<dbReference type="Pfam" id="PF00158">
    <property type="entry name" value="Sigma54_activat"/>
    <property type="match status" value="1"/>
</dbReference>
<dbReference type="PANTHER" id="PTHR32071">
    <property type="entry name" value="TRANSCRIPTIONAL REGULATORY PROTEIN"/>
    <property type="match status" value="1"/>
</dbReference>
<evidence type="ECO:0000313" key="7">
    <source>
        <dbReference type="Proteomes" id="UP000182110"/>
    </source>
</evidence>
<dbReference type="SMART" id="SM00382">
    <property type="entry name" value="AAA"/>
    <property type="match status" value="1"/>
</dbReference>
<organism evidence="6 7">
    <name type="scientific">Peribacillus simplex</name>
    <dbReference type="NCBI Taxonomy" id="1478"/>
    <lineage>
        <taxon>Bacteria</taxon>
        <taxon>Bacillati</taxon>
        <taxon>Bacillota</taxon>
        <taxon>Bacilli</taxon>
        <taxon>Bacillales</taxon>
        <taxon>Bacillaceae</taxon>
        <taxon>Peribacillus</taxon>
    </lineage>
</organism>
<dbReference type="InterPro" id="IPR058031">
    <property type="entry name" value="AAA_lid_NorR"/>
</dbReference>
<dbReference type="Proteomes" id="UP000182110">
    <property type="component" value="Unassembled WGS sequence"/>
</dbReference>
<reference evidence="6 7" key="1">
    <citation type="journal article" date="2014" name="Genome Announc.">
        <title>Genome Sequence of Bacillus simplex Strain P558, Isolated from a Human Fecal Sample.</title>
        <authorList>
            <person name="Croce O."/>
            <person name="Hugon P."/>
            <person name="Lagier J.C."/>
            <person name="Bibi F."/>
            <person name="Robert C."/>
            <person name="Azhar E.I."/>
            <person name="Raoult D."/>
            <person name="Fournier P.E."/>
        </authorList>
    </citation>
    <scope>NUCLEOTIDE SEQUENCE [LARGE SCALE GENOMIC DNA]</scope>
    <source>
        <strain evidence="6 7">P558</strain>
    </source>
</reference>
<evidence type="ECO:0000313" key="6">
    <source>
        <dbReference type="EMBL" id="CEG33255.1"/>
    </source>
</evidence>
<name>A0AAN2PIC0_9BACI</name>
<protein>
    <submittedName>
        <fullName evidence="6">Sigma54 specific FIS family transcriptional regulator</fullName>
    </submittedName>
</protein>
<dbReference type="PROSITE" id="PS00675">
    <property type="entry name" value="SIGMA54_INTERACT_1"/>
    <property type="match status" value="1"/>
</dbReference>
<evidence type="ECO:0000256" key="3">
    <source>
        <dbReference type="ARBA" id="ARBA00023015"/>
    </source>
</evidence>
<dbReference type="Gene3D" id="3.40.50.300">
    <property type="entry name" value="P-loop containing nucleotide triphosphate hydrolases"/>
    <property type="match status" value="1"/>
</dbReference>
<gene>
    <name evidence="6" type="ORF">BN1180_03427</name>
</gene>
<sequence length="646" mass="73712">MSSFKFNPKSKNPLELRKSWELFMEKDIISPHIPKVISESWKSHKHKNIDPFRPKVDIDLHTYDQYMNNNEYIIESSTDIIKDLGEYLDYTSVELFNADALLVKMYGDQKIIERLSEINNAPGGIHDTQAGTNAVTLALEHNKPAFVAGAEHFCSMFHEISCLAMPIFNKNTNKVQSVIDFTGPLEVFNSHTFGLLHSTRVAIQKNLDNLYLEQYNILLDHFQNQFLNGSASALIINSDKVIIRCSEKAAHLLGAYGKDWNRYSISSLGIPNLDFHLELNENEIEFYSTLGHDLDVRIVLNRIFHKKLFQGWLMRLIPIVKTVHEPKKKRKLSFNDLIGNSDSFQVAINTAKKIASSQAPVLILGETGTGKEMFAKAIHNSSEKPFVTINCGAIPKELIGSELFGYEEGAFSGAKKGGQKGKFELANGGTIFLDEVGELTLEHQVYLLRVLQERELYRLGGKKPIPLDVRVIAATNVELRESIKNNTFREDLYFRLNILSLRLPSLRERGKEDIIRLINFFVILYNRNEGKKVSLTKEALDLMASYQWKGNVRELENSVYRLIVLAEHQSISPEDVRLILDEPFVEEVDSSVKPVSMNEIERNGILQVLRHHNGHLTKAAKELNISRATLYRKMEKYQINIDRILE</sequence>
<dbReference type="GO" id="GO:0005524">
    <property type="term" value="F:ATP binding"/>
    <property type="evidence" value="ECO:0007669"/>
    <property type="project" value="UniProtKB-KW"/>
</dbReference>
<dbReference type="Gene3D" id="1.10.8.60">
    <property type="match status" value="1"/>
</dbReference>
<dbReference type="InterPro" id="IPR025943">
    <property type="entry name" value="Sigma_54_int_dom_ATP-bd_2"/>
</dbReference>
<dbReference type="Pfam" id="PF25601">
    <property type="entry name" value="AAA_lid_14"/>
    <property type="match status" value="1"/>
</dbReference>